<dbReference type="EMBL" id="JAMZIH010000877">
    <property type="protein sequence ID" value="KAJ1678762.1"/>
    <property type="molecule type" value="Genomic_DNA"/>
</dbReference>
<name>A0ACC1HU51_9FUNG</name>
<accession>A0ACC1HU51</accession>
<comment type="caution">
    <text evidence="1">The sequence shown here is derived from an EMBL/GenBank/DDBJ whole genome shotgun (WGS) entry which is preliminary data.</text>
</comment>
<organism evidence="1 2">
    <name type="scientific">Spiromyces aspiralis</name>
    <dbReference type="NCBI Taxonomy" id="68401"/>
    <lineage>
        <taxon>Eukaryota</taxon>
        <taxon>Fungi</taxon>
        <taxon>Fungi incertae sedis</taxon>
        <taxon>Zoopagomycota</taxon>
        <taxon>Kickxellomycotina</taxon>
        <taxon>Kickxellomycetes</taxon>
        <taxon>Kickxellales</taxon>
        <taxon>Kickxellaceae</taxon>
        <taxon>Spiromyces</taxon>
    </lineage>
</organism>
<proteinExistence type="predicted"/>
<protein>
    <submittedName>
        <fullName evidence="1">Uncharacterized protein</fullName>
    </submittedName>
</protein>
<sequence>MVIEAKCSILGENRAFEQLLVYTQQIYALQHDRQLAWGMTVCGSNIRVCLLSPNEAVFASTVMDIATGPGREAFVKFLVNCSFCNTDQLGLVSTMTYLKDIKCWKIKCLMEGREEGSKLKYDVITKDS</sequence>
<keyword evidence="2" id="KW-1185">Reference proteome</keyword>
<reference evidence="1" key="1">
    <citation type="submission" date="2022-06" db="EMBL/GenBank/DDBJ databases">
        <title>Phylogenomic reconstructions and comparative analyses of Kickxellomycotina fungi.</title>
        <authorList>
            <person name="Reynolds N.K."/>
            <person name="Stajich J.E."/>
            <person name="Barry K."/>
            <person name="Grigoriev I.V."/>
            <person name="Crous P."/>
            <person name="Smith M.E."/>
        </authorList>
    </citation>
    <scope>NUCLEOTIDE SEQUENCE</scope>
    <source>
        <strain evidence="1">RSA 2271</strain>
    </source>
</reference>
<dbReference type="Proteomes" id="UP001145114">
    <property type="component" value="Unassembled WGS sequence"/>
</dbReference>
<evidence type="ECO:0000313" key="2">
    <source>
        <dbReference type="Proteomes" id="UP001145114"/>
    </source>
</evidence>
<gene>
    <name evidence="1" type="ORF">EV182_003402</name>
</gene>
<evidence type="ECO:0000313" key="1">
    <source>
        <dbReference type="EMBL" id="KAJ1678762.1"/>
    </source>
</evidence>